<keyword evidence="1" id="KW-0812">Transmembrane</keyword>
<accession>M1V7Z2</accession>
<keyword evidence="1" id="KW-0472">Membrane</keyword>
<keyword evidence="3" id="KW-1185">Reference proteome</keyword>
<gene>
    <name evidence="2" type="ORF">CYME_CMT636C</name>
</gene>
<sequence length="328" mass="37145">MLPSTFGCVTRPPKVLALVLVLVFLVWTYFSASFLCSSGFWAFSSRLSAGSSDKHVLSAGLCRSTLLDTVENISRSHVEQAQGSSYPYLFPPIIHQIWLGNRPFPSSFSRSQESFRTKNPDMYYALWRDNDIACLIRRFYPVLAPVYAKITRVATTSDLARYLVLYVFGGFYSDTDTVCLQPIRKWPMLEGTQAMVGLEAEFSHVPNWQDMIVVRQIQVSVWTLASTPLHPLFGSAIHGIFVNCTRLSREKLEGMDVMEVAGPGYFTDTVFHYMHAFGAGYANLSGLSRPTLFGDLLVQPLHVFRWEGRGPEEEACIQHLFGQSWRWR</sequence>
<evidence type="ECO:0000313" key="3">
    <source>
        <dbReference type="Proteomes" id="UP000007014"/>
    </source>
</evidence>
<name>M1V7Z2_CYAM1</name>
<dbReference type="PANTHER" id="PTHR31834:SF1">
    <property type="entry name" value="INITIATION-SPECIFIC ALPHA-1,6-MANNOSYLTRANSFERASE"/>
    <property type="match status" value="1"/>
</dbReference>
<dbReference type="SUPFAM" id="SSF53448">
    <property type="entry name" value="Nucleotide-diphospho-sugar transferases"/>
    <property type="match status" value="1"/>
</dbReference>
<dbReference type="GO" id="GO:0000009">
    <property type="term" value="F:alpha-1,6-mannosyltransferase activity"/>
    <property type="evidence" value="ECO:0007669"/>
    <property type="project" value="InterPro"/>
</dbReference>
<feature type="transmembrane region" description="Helical" evidence="1">
    <location>
        <begin position="15"/>
        <end position="43"/>
    </location>
</feature>
<keyword evidence="1" id="KW-1133">Transmembrane helix</keyword>
<dbReference type="EMBL" id="AP006502">
    <property type="protein sequence ID" value="BAM83530.1"/>
    <property type="molecule type" value="Genomic_DNA"/>
</dbReference>
<dbReference type="PANTHER" id="PTHR31834">
    <property type="entry name" value="INITIATION-SPECIFIC ALPHA-1,6-MANNOSYLTRANSFERASE"/>
    <property type="match status" value="1"/>
</dbReference>
<dbReference type="KEGG" id="cme:CYME_CMT636C"/>
<proteinExistence type="predicted"/>
<dbReference type="Gene3D" id="3.90.550.20">
    <property type="match status" value="1"/>
</dbReference>
<dbReference type="eggNOG" id="ENOG502QW2I">
    <property type="taxonomic scope" value="Eukaryota"/>
</dbReference>
<dbReference type="GO" id="GO:0000136">
    <property type="term" value="C:mannan polymerase complex"/>
    <property type="evidence" value="ECO:0007669"/>
    <property type="project" value="TreeGrafter"/>
</dbReference>
<dbReference type="GO" id="GO:0006487">
    <property type="term" value="P:protein N-linked glycosylation"/>
    <property type="evidence" value="ECO:0007669"/>
    <property type="project" value="TreeGrafter"/>
</dbReference>
<dbReference type="AlphaFoldDB" id="M1V7Z2"/>
<protein>
    <submittedName>
        <fullName evidence="2">Similar to membrane-bound alpha-1,6-mannosyltransferase</fullName>
    </submittedName>
</protein>
<dbReference type="InterPro" id="IPR039367">
    <property type="entry name" value="Och1-like"/>
</dbReference>
<dbReference type="OrthoDB" id="3887at2759"/>
<dbReference type="GeneID" id="16997980"/>
<dbReference type="RefSeq" id="XP_005539566.1">
    <property type="nucleotide sequence ID" value="XM_005539509.1"/>
</dbReference>
<dbReference type="OMA" id="DWADWYS"/>
<dbReference type="InterPro" id="IPR007577">
    <property type="entry name" value="GlycoTrfase_DXD_sugar-bd_CS"/>
</dbReference>
<dbReference type="Gramene" id="CMT636CT">
    <property type="protein sequence ID" value="CMT636CT"/>
    <property type="gene ID" value="CMT636C"/>
</dbReference>
<dbReference type="HOGENOM" id="CLU_848250_0_0_1"/>
<dbReference type="Pfam" id="PF04488">
    <property type="entry name" value="Gly_transf_sug"/>
    <property type="match status" value="1"/>
</dbReference>
<organism evidence="2 3">
    <name type="scientific">Cyanidioschyzon merolae (strain NIES-3377 / 10D)</name>
    <name type="common">Unicellular red alga</name>
    <dbReference type="NCBI Taxonomy" id="280699"/>
    <lineage>
        <taxon>Eukaryota</taxon>
        <taxon>Rhodophyta</taxon>
        <taxon>Bangiophyceae</taxon>
        <taxon>Cyanidiales</taxon>
        <taxon>Cyanidiaceae</taxon>
        <taxon>Cyanidioschyzon</taxon>
    </lineage>
</organism>
<evidence type="ECO:0000256" key="1">
    <source>
        <dbReference type="SAM" id="Phobius"/>
    </source>
</evidence>
<evidence type="ECO:0000313" key="2">
    <source>
        <dbReference type="EMBL" id="BAM83530.1"/>
    </source>
</evidence>
<dbReference type="Proteomes" id="UP000007014">
    <property type="component" value="Chromosome 20"/>
</dbReference>
<dbReference type="InterPro" id="IPR029044">
    <property type="entry name" value="Nucleotide-diphossugar_trans"/>
</dbReference>
<reference evidence="2 3" key="1">
    <citation type="journal article" date="2004" name="Nature">
        <title>Genome sequence of the ultrasmall unicellular red alga Cyanidioschyzon merolae 10D.</title>
        <authorList>
            <person name="Matsuzaki M."/>
            <person name="Misumi O."/>
            <person name="Shin-i T."/>
            <person name="Maruyama S."/>
            <person name="Takahara M."/>
            <person name="Miyagishima S."/>
            <person name="Mori T."/>
            <person name="Nishida K."/>
            <person name="Yagisawa F."/>
            <person name="Nishida K."/>
            <person name="Yoshida Y."/>
            <person name="Nishimura Y."/>
            <person name="Nakao S."/>
            <person name="Kobayashi T."/>
            <person name="Momoyama Y."/>
            <person name="Higashiyama T."/>
            <person name="Minoda A."/>
            <person name="Sano M."/>
            <person name="Nomoto H."/>
            <person name="Oishi K."/>
            <person name="Hayashi H."/>
            <person name="Ohta F."/>
            <person name="Nishizaka S."/>
            <person name="Haga S."/>
            <person name="Miura S."/>
            <person name="Morishita T."/>
            <person name="Kabeya Y."/>
            <person name="Terasawa K."/>
            <person name="Suzuki Y."/>
            <person name="Ishii Y."/>
            <person name="Asakawa S."/>
            <person name="Takano H."/>
            <person name="Ohta N."/>
            <person name="Kuroiwa H."/>
            <person name="Tanaka K."/>
            <person name="Shimizu N."/>
            <person name="Sugano S."/>
            <person name="Sato N."/>
            <person name="Nozaki H."/>
            <person name="Ogasawara N."/>
            <person name="Kohara Y."/>
            <person name="Kuroiwa T."/>
        </authorList>
    </citation>
    <scope>NUCLEOTIDE SEQUENCE [LARGE SCALE GENOMIC DNA]</scope>
    <source>
        <strain evidence="2 3">10D</strain>
    </source>
</reference>
<reference evidence="2 3" key="2">
    <citation type="journal article" date="2007" name="BMC Biol.">
        <title>A 100%-complete sequence reveals unusually simple genomic features in the hot-spring red alga Cyanidioschyzon merolae.</title>
        <authorList>
            <person name="Nozaki H."/>
            <person name="Takano H."/>
            <person name="Misumi O."/>
            <person name="Terasawa K."/>
            <person name="Matsuzaki M."/>
            <person name="Maruyama S."/>
            <person name="Nishida K."/>
            <person name="Yagisawa F."/>
            <person name="Yoshida Y."/>
            <person name="Fujiwara T."/>
            <person name="Takio S."/>
            <person name="Tamura K."/>
            <person name="Chung S.J."/>
            <person name="Nakamura S."/>
            <person name="Kuroiwa H."/>
            <person name="Tanaka K."/>
            <person name="Sato N."/>
            <person name="Kuroiwa T."/>
        </authorList>
    </citation>
    <scope>NUCLEOTIDE SEQUENCE [LARGE SCALE GENOMIC DNA]</scope>
    <source>
        <strain evidence="2 3">10D</strain>
    </source>
</reference>